<proteinExistence type="predicted"/>
<reference evidence="1" key="1">
    <citation type="journal article" date="2014" name="Front. Microbiol.">
        <title>High frequency of phylogenetically diverse reductive dehalogenase-homologous genes in deep subseafloor sedimentary metagenomes.</title>
        <authorList>
            <person name="Kawai M."/>
            <person name="Futagami T."/>
            <person name="Toyoda A."/>
            <person name="Takaki Y."/>
            <person name="Nishi S."/>
            <person name="Hori S."/>
            <person name="Arai W."/>
            <person name="Tsubouchi T."/>
            <person name="Morono Y."/>
            <person name="Uchiyama I."/>
            <person name="Ito T."/>
            <person name="Fujiyama A."/>
            <person name="Inagaki F."/>
            <person name="Takami H."/>
        </authorList>
    </citation>
    <scope>NUCLEOTIDE SEQUENCE</scope>
    <source>
        <strain evidence="1">Expedition CK06-06</strain>
    </source>
</reference>
<organism evidence="1">
    <name type="scientific">marine sediment metagenome</name>
    <dbReference type="NCBI Taxonomy" id="412755"/>
    <lineage>
        <taxon>unclassified sequences</taxon>
        <taxon>metagenomes</taxon>
        <taxon>ecological metagenomes</taxon>
    </lineage>
</organism>
<protein>
    <submittedName>
        <fullName evidence="1">Uncharacterized protein</fullName>
    </submittedName>
</protein>
<gene>
    <name evidence="1" type="ORF">S03H2_40240</name>
</gene>
<dbReference type="AlphaFoldDB" id="X1HDC7"/>
<sequence length="203" mass="22731">TPNITVDNKVYLKESIMCWINTSSPGLASKPAIGWDVYGGQSYMGYYSRIAFAWPELTGLPENPDFVEIQVYHWSCQSSTLTNNRHVSIYDINATWEDSSIPSWDGRPAHDSGVSEKAYGCISCYTGNSTLSTWIPITSLKAYYDSWFNNPSFYGFAIYSNEAWNSGDLISIRGPGYADPSLRPILRITRGGNTVDFVFEELP</sequence>
<dbReference type="EMBL" id="BARU01024937">
    <property type="protein sequence ID" value="GAH55040.1"/>
    <property type="molecule type" value="Genomic_DNA"/>
</dbReference>
<evidence type="ECO:0000313" key="1">
    <source>
        <dbReference type="EMBL" id="GAH55040.1"/>
    </source>
</evidence>
<accession>X1HDC7</accession>
<feature type="non-terminal residue" evidence="1">
    <location>
        <position position="1"/>
    </location>
</feature>
<comment type="caution">
    <text evidence="1">The sequence shown here is derived from an EMBL/GenBank/DDBJ whole genome shotgun (WGS) entry which is preliminary data.</text>
</comment>
<name>X1HDC7_9ZZZZ</name>